<keyword evidence="1" id="KW-0732">Signal</keyword>
<proteinExistence type="predicted"/>
<dbReference type="PANTHER" id="PTHR30222">
    <property type="entry name" value="SPERMIDINE/PUTRESCINE-BINDING PERIPLASMIC PROTEIN"/>
    <property type="match status" value="1"/>
</dbReference>
<dbReference type="SUPFAM" id="SSF53850">
    <property type="entry name" value="Periplasmic binding protein-like II"/>
    <property type="match status" value="1"/>
</dbReference>
<sequence length="430" mass="46990">MTTGTGKTKISRRSVLKGAAATAGLAVGAGAVTGFPTVWAQNIKNVTLRQFGTGVSNLNEVAAKVKEDLGFTLEMTALDSDSVTQRAATQPKSFDIADIEYWICKKVWGAGNLQAMDTSKIKNYDKIVGTFRSGKLTPDSVIAQGTAPHTVGFVEGPGGKKFVDNESGWMTLIPTIYNADTLGIRPDLIGRPIESWTELLNPEFKGKASILDISSIGIMDAAMVCEAMGEVQYGDKGNMTKEEIDKTMAIFTEAKKNGQFRAFWKSFDESVNLMSSGEVVIQSMWSPAITAVRSKGIPCVYQPLKEGYRSWGGGLGLSANLSGIELDAAYEYINWYLSGWLGGFLMRQGYYSAVPETSKNFMTEDEWGYWFEGKTAQKDIVNPQGKVMEKAGAVRDGGSFYDRMGAVACWNAVMDENKYMVRKWNEFIAA</sequence>
<dbReference type="InterPro" id="IPR019546">
    <property type="entry name" value="TAT_signal_bac_arc"/>
</dbReference>
<evidence type="ECO:0000313" key="3">
    <source>
        <dbReference type="Proteomes" id="UP000315252"/>
    </source>
</evidence>
<dbReference type="RefSeq" id="WP_142898221.1">
    <property type="nucleotide sequence ID" value="NZ_ML660058.1"/>
</dbReference>
<dbReference type="OrthoDB" id="9812255at2"/>
<dbReference type="PROSITE" id="PS51318">
    <property type="entry name" value="TAT"/>
    <property type="match status" value="1"/>
</dbReference>
<dbReference type="NCBIfam" id="TIGR01409">
    <property type="entry name" value="TAT_signal_seq"/>
    <property type="match status" value="1"/>
</dbReference>
<organism evidence="2 3">
    <name type="scientific">Denitrobaculum tricleocarpae</name>
    <dbReference type="NCBI Taxonomy" id="2591009"/>
    <lineage>
        <taxon>Bacteria</taxon>
        <taxon>Pseudomonadati</taxon>
        <taxon>Pseudomonadota</taxon>
        <taxon>Alphaproteobacteria</taxon>
        <taxon>Rhodospirillales</taxon>
        <taxon>Rhodospirillaceae</taxon>
        <taxon>Denitrobaculum</taxon>
    </lineage>
</organism>
<dbReference type="InterPro" id="IPR006059">
    <property type="entry name" value="SBP"/>
</dbReference>
<dbReference type="PANTHER" id="PTHR30222:SF17">
    <property type="entry name" value="SPERMIDINE_PUTRESCINE-BINDING PERIPLASMIC PROTEIN"/>
    <property type="match status" value="1"/>
</dbReference>
<evidence type="ECO:0000256" key="1">
    <source>
        <dbReference type="ARBA" id="ARBA00022729"/>
    </source>
</evidence>
<dbReference type="Pfam" id="PF13416">
    <property type="entry name" value="SBP_bac_8"/>
    <property type="match status" value="1"/>
</dbReference>
<dbReference type="EMBL" id="VHSH01000007">
    <property type="protein sequence ID" value="TQV77878.1"/>
    <property type="molecule type" value="Genomic_DNA"/>
</dbReference>
<protein>
    <submittedName>
        <fullName evidence="2">Extracellular solute-binding protein</fullName>
    </submittedName>
</protein>
<keyword evidence="3" id="KW-1185">Reference proteome</keyword>
<dbReference type="Proteomes" id="UP000315252">
    <property type="component" value="Unassembled WGS sequence"/>
</dbReference>
<evidence type="ECO:0000313" key="2">
    <source>
        <dbReference type="EMBL" id="TQV77878.1"/>
    </source>
</evidence>
<gene>
    <name evidence="2" type="ORF">FKG95_20240</name>
</gene>
<dbReference type="Gene3D" id="3.40.190.10">
    <property type="entry name" value="Periplasmic binding protein-like II"/>
    <property type="match status" value="1"/>
</dbReference>
<comment type="caution">
    <text evidence="2">The sequence shown here is derived from an EMBL/GenBank/DDBJ whole genome shotgun (WGS) entry which is preliminary data.</text>
</comment>
<reference evidence="2 3" key="1">
    <citation type="submission" date="2019-06" db="EMBL/GenBank/DDBJ databases">
        <title>Whole genome sequence for Rhodospirillaceae sp. R148.</title>
        <authorList>
            <person name="Wang G."/>
        </authorList>
    </citation>
    <scope>NUCLEOTIDE SEQUENCE [LARGE SCALE GENOMIC DNA]</scope>
    <source>
        <strain evidence="2 3">R148</strain>
    </source>
</reference>
<dbReference type="AlphaFoldDB" id="A0A545TL03"/>
<dbReference type="InterPro" id="IPR006311">
    <property type="entry name" value="TAT_signal"/>
</dbReference>
<accession>A0A545TL03</accession>
<name>A0A545TL03_9PROT</name>